<sequence length="188" mass="20257">MKVTVFTQYDMTSDMKFVVDTSVVVSGLQSSAGASRLLLAAIAERALRPLVTVPVVLEYEDVLLRPDILAKTGLSPDQTKAFIDAFIAQSEAVVVHYRYRPSIADPADEAFVEALLNGNGDAVVTFNEKDFLSPFPPHASRGVPVIQVIKPGEALKRLTWRPSAATPFASQAPSWKTSSSRPKGTGSP</sequence>
<feature type="region of interest" description="Disordered" evidence="1">
    <location>
        <begin position="166"/>
        <end position="188"/>
    </location>
</feature>
<dbReference type="NCBIfam" id="TIGR00305">
    <property type="entry name" value="putative toxin-antitoxin system toxin component, PIN family"/>
    <property type="match status" value="1"/>
</dbReference>
<name>A0A840YHR1_9PROT</name>
<dbReference type="EMBL" id="JACIJD010000026">
    <property type="protein sequence ID" value="MBB5695951.1"/>
    <property type="molecule type" value="Genomic_DNA"/>
</dbReference>
<feature type="domain" description="PIN" evidence="2">
    <location>
        <begin position="16"/>
        <end position="128"/>
    </location>
</feature>
<evidence type="ECO:0000313" key="3">
    <source>
        <dbReference type="EMBL" id="MBB5695951.1"/>
    </source>
</evidence>
<accession>A0A840YHR1</accession>
<proteinExistence type="predicted"/>
<dbReference type="SUPFAM" id="SSF88723">
    <property type="entry name" value="PIN domain-like"/>
    <property type="match status" value="1"/>
</dbReference>
<dbReference type="Proteomes" id="UP000580654">
    <property type="component" value="Unassembled WGS sequence"/>
</dbReference>
<keyword evidence="4" id="KW-1185">Reference proteome</keyword>
<evidence type="ECO:0000259" key="2">
    <source>
        <dbReference type="Pfam" id="PF13470"/>
    </source>
</evidence>
<reference evidence="3 4" key="1">
    <citation type="submission" date="2020-08" db="EMBL/GenBank/DDBJ databases">
        <title>Genomic Encyclopedia of Type Strains, Phase IV (KMG-IV): sequencing the most valuable type-strain genomes for metagenomic binning, comparative biology and taxonomic classification.</title>
        <authorList>
            <person name="Goeker M."/>
        </authorList>
    </citation>
    <scope>NUCLEOTIDE SEQUENCE [LARGE SCALE GENOMIC DNA]</scope>
    <source>
        <strain evidence="3 4">DSM 25622</strain>
    </source>
</reference>
<dbReference type="InterPro" id="IPR002850">
    <property type="entry name" value="PIN_toxin-like"/>
</dbReference>
<evidence type="ECO:0000256" key="1">
    <source>
        <dbReference type="SAM" id="MobiDB-lite"/>
    </source>
</evidence>
<gene>
    <name evidence="3" type="ORF">FHS87_004019</name>
</gene>
<dbReference type="Pfam" id="PF13470">
    <property type="entry name" value="PIN_3"/>
    <property type="match status" value="1"/>
</dbReference>
<evidence type="ECO:0000313" key="4">
    <source>
        <dbReference type="Proteomes" id="UP000580654"/>
    </source>
</evidence>
<feature type="compositionally biased region" description="Polar residues" evidence="1">
    <location>
        <begin position="168"/>
        <end position="188"/>
    </location>
</feature>
<dbReference type="PANTHER" id="PTHR34610">
    <property type="entry name" value="SSL7007 PROTEIN"/>
    <property type="match status" value="1"/>
</dbReference>
<dbReference type="InterPro" id="IPR002716">
    <property type="entry name" value="PIN_dom"/>
</dbReference>
<protein>
    <submittedName>
        <fullName evidence="3">Putative PIN family toxin of toxin-antitoxin system</fullName>
    </submittedName>
</protein>
<dbReference type="PANTHER" id="PTHR34610:SF3">
    <property type="entry name" value="SSL7007 PROTEIN"/>
    <property type="match status" value="1"/>
</dbReference>
<dbReference type="InterPro" id="IPR029060">
    <property type="entry name" value="PIN-like_dom_sf"/>
</dbReference>
<organism evidence="3 4">
    <name type="scientific">Muricoccus pecuniae</name>
    <dbReference type="NCBI Taxonomy" id="693023"/>
    <lineage>
        <taxon>Bacteria</taxon>
        <taxon>Pseudomonadati</taxon>
        <taxon>Pseudomonadota</taxon>
        <taxon>Alphaproteobacteria</taxon>
        <taxon>Acetobacterales</taxon>
        <taxon>Roseomonadaceae</taxon>
        <taxon>Muricoccus</taxon>
    </lineage>
</organism>
<dbReference type="AlphaFoldDB" id="A0A840YHR1"/>
<comment type="caution">
    <text evidence="3">The sequence shown here is derived from an EMBL/GenBank/DDBJ whole genome shotgun (WGS) entry which is preliminary data.</text>
</comment>